<name>A0A7A2LGU4_ECOLX</name>
<keyword evidence="1" id="KW-0413">Isomerase</keyword>
<reference evidence="1" key="2">
    <citation type="submission" date="2020-04" db="EMBL/GenBank/DDBJ databases">
        <authorList>
            <consortium name="NCBI Pathogen Detection Project"/>
        </authorList>
    </citation>
    <scope>NUCLEOTIDE SEQUENCE</scope>
    <source>
        <strain evidence="1">EC00710</strain>
    </source>
</reference>
<comment type="caution">
    <text evidence="1">The sequence shown here is derived from an EMBL/GenBank/DDBJ whole genome shotgun (WGS) entry which is preliminary data.</text>
</comment>
<accession>A0A7A2LGU4</accession>
<evidence type="ECO:0000313" key="1">
    <source>
        <dbReference type="EMBL" id="HAI8402980.1"/>
    </source>
</evidence>
<organism evidence="1">
    <name type="scientific">Escherichia coli</name>
    <dbReference type="NCBI Taxonomy" id="562"/>
    <lineage>
        <taxon>Bacteria</taxon>
        <taxon>Pseudomonadati</taxon>
        <taxon>Pseudomonadota</taxon>
        <taxon>Gammaproteobacteria</taxon>
        <taxon>Enterobacterales</taxon>
        <taxon>Enterobacteriaceae</taxon>
        <taxon>Escherichia</taxon>
    </lineage>
</organism>
<dbReference type="EMBL" id="DABFPU010000121">
    <property type="protein sequence ID" value="HAI8402980.1"/>
    <property type="molecule type" value="Genomic_DNA"/>
</dbReference>
<feature type="non-terminal residue" evidence="1">
    <location>
        <position position="1"/>
    </location>
</feature>
<proteinExistence type="predicted"/>
<dbReference type="GO" id="GO:0016853">
    <property type="term" value="F:isomerase activity"/>
    <property type="evidence" value="ECO:0007669"/>
    <property type="project" value="UniProtKB-KW"/>
</dbReference>
<sequence>PTTFLVNVNTLEALPLLQGATDAASFMARMDTVLQMYGEEKGTK</sequence>
<protein>
    <submittedName>
        <fullName evidence="1">Type-F conjugative transfer system pilin assembly thiol-disulfide isomerase TrbB</fullName>
    </submittedName>
</protein>
<gene>
    <name evidence="1" type="ORF">HJ775_004996</name>
</gene>
<reference evidence="1" key="1">
    <citation type="journal article" date="2018" name="Genome Biol.">
        <title>SKESA: strategic k-mer extension for scrupulous assemblies.</title>
        <authorList>
            <person name="Souvorov A."/>
            <person name="Agarwala R."/>
            <person name="Lipman D.J."/>
        </authorList>
    </citation>
    <scope>NUCLEOTIDE SEQUENCE</scope>
    <source>
        <strain evidence="1">EC00710</strain>
    </source>
</reference>
<dbReference type="AlphaFoldDB" id="A0A7A2LGU4"/>